<name>B0TKJ4_SHEHH</name>
<protein>
    <recommendedName>
        <fullName evidence="5">Outer membrane protein beta-barrel domain-containing protein</fullName>
    </recommendedName>
</protein>
<dbReference type="KEGG" id="shl:Shal_4040"/>
<keyword evidence="2" id="KW-0732">Signal</keyword>
<evidence type="ECO:0000256" key="1">
    <source>
        <dbReference type="ARBA" id="ARBA00008728"/>
    </source>
</evidence>
<accession>B0TKJ4</accession>
<sequence>MRNKNIKKLALALSLSLAGTGSAFADQDNGFIFDYGSIKVGYANWDMGLEDVGRGDLLKIFADYGAIHKGYEYYGFLEYNRFDHPDDTRNQVFTANTHIRLFDSNFTAFGKFYAQYENNPKFSDDVSTILGMGYLGYSSKAGFFKPFVGAHIMSGDVKSTSTGESSNGMNGVMVGWVGAYHLSPQFSLTNWNEFEIARNDAYAEQQHGDFGINGGLTLSYKPTKHFVADVTYRYFYNKLAVEGYGDQIIFMAGYKF</sequence>
<dbReference type="STRING" id="458817.Shal_4040"/>
<dbReference type="Proteomes" id="UP000001317">
    <property type="component" value="Chromosome"/>
</dbReference>
<dbReference type="SUPFAM" id="SSF111364">
    <property type="entry name" value="Tsx-like channel"/>
    <property type="match status" value="1"/>
</dbReference>
<dbReference type="Pfam" id="PF03502">
    <property type="entry name" value="Channel_Tsx"/>
    <property type="match status" value="1"/>
</dbReference>
<dbReference type="RefSeq" id="WP_012279097.1">
    <property type="nucleotide sequence ID" value="NC_010334.1"/>
</dbReference>
<dbReference type="HOGENOM" id="CLU_075268_0_0_6"/>
<organism evidence="3 4">
    <name type="scientific">Shewanella halifaxensis (strain HAW-EB4)</name>
    <dbReference type="NCBI Taxonomy" id="458817"/>
    <lineage>
        <taxon>Bacteria</taxon>
        <taxon>Pseudomonadati</taxon>
        <taxon>Pseudomonadota</taxon>
        <taxon>Gammaproteobacteria</taxon>
        <taxon>Alteromonadales</taxon>
        <taxon>Shewanellaceae</taxon>
        <taxon>Shewanella</taxon>
    </lineage>
</organism>
<dbReference type="AlphaFoldDB" id="B0TKJ4"/>
<evidence type="ECO:0000256" key="2">
    <source>
        <dbReference type="SAM" id="SignalP"/>
    </source>
</evidence>
<feature type="chain" id="PRO_5002755751" description="Outer membrane protein beta-barrel domain-containing protein" evidence="2">
    <location>
        <begin position="26"/>
        <end position="256"/>
    </location>
</feature>
<comment type="similarity">
    <text evidence="1">Belongs to the nucleoside-specific channel-forming outer membrane porin (Tsx) (TC 1.B.10) family.</text>
</comment>
<evidence type="ECO:0000313" key="4">
    <source>
        <dbReference type="Proteomes" id="UP000001317"/>
    </source>
</evidence>
<dbReference type="GO" id="GO:0009279">
    <property type="term" value="C:cell outer membrane"/>
    <property type="evidence" value="ECO:0007669"/>
    <property type="project" value="InterPro"/>
</dbReference>
<proteinExistence type="inferred from homology"/>
<feature type="signal peptide" evidence="2">
    <location>
        <begin position="1"/>
        <end position="25"/>
    </location>
</feature>
<reference evidence="3" key="1">
    <citation type="submission" date="2008-01" db="EMBL/GenBank/DDBJ databases">
        <title>Complete sequence of Shewanella halifaxensis HAW-EB4.</title>
        <authorList>
            <consortium name="US DOE Joint Genome Institute"/>
            <person name="Copeland A."/>
            <person name="Lucas S."/>
            <person name="Lapidus A."/>
            <person name="Glavina del Rio T."/>
            <person name="Dalin E."/>
            <person name="Tice H."/>
            <person name="Bruce D."/>
            <person name="Goodwin L."/>
            <person name="Pitluck S."/>
            <person name="Sims D."/>
            <person name="Brettin T."/>
            <person name="Detter J.C."/>
            <person name="Han C."/>
            <person name="Kuske C.R."/>
            <person name="Schmutz J."/>
            <person name="Larimer F."/>
            <person name="Land M."/>
            <person name="Hauser L."/>
            <person name="Kyrpides N."/>
            <person name="Kim E."/>
            <person name="Zhao J.-S."/>
            <person name="Richardson P."/>
        </authorList>
    </citation>
    <scope>NUCLEOTIDE SEQUENCE [LARGE SCALE GENOMIC DNA]</scope>
    <source>
        <strain evidence="3">HAW-EB4</strain>
    </source>
</reference>
<keyword evidence="4" id="KW-1185">Reference proteome</keyword>
<dbReference type="EMBL" id="CP000931">
    <property type="protein sequence ID" value="ABZ78580.1"/>
    <property type="molecule type" value="Genomic_DNA"/>
</dbReference>
<dbReference type="InterPro" id="IPR036777">
    <property type="entry name" value="Channel_Tsx-like_sf"/>
</dbReference>
<gene>
    <name evidence="3" type="ordered locus">Shal_4040</name>
</gene>
<dbReference type="eggNOG" id="ENOG502Z8EW">
    <property type="taxonomic scope" value="Bacteria"/>
</dbReference>
<dbReference type="InterPro" id="IPR018013">
    <property type="entry name" value="Channel_Tsx-like"/>
</dbReference>
<evidence type="ECO:0008006" key="5">
    <source>
        <dbReference type="Google" id="ProtNLM"/>
    </source>
</evidence>
<evidence type="ECO:0000313" key="3">
    <source>
        <dbReference type="EMBL" id="ABZ78580.1"/>
    </source>
</evidence>